<feature type="domain" description="Glycosyl transferase family 1" evidence="8">
    <location>
        <begin position="301"/>
        <end position="457"/>
    </location>
</feature>
<feature type="domain" description="Starch synthase catalytic" evidence="9">
    <location>
        <begin position="6"/>
        <end position="246"/>
    </location>
</feature>
<dbReference type="GO" id="GO:0004373">
    <property type="term" value="F:alpha-1,4-glucan glucosyltransferase (UDP-glucose donor) activity"/>
    <property type="evidence" value="ECO:0007669"/>
    <property type="project" value="InterPro"/>
</dbReference>
<evidence type="ECO:0000259" key="8">
    <source>
        <dbReference type="Pfam" id="PF00534"/>
    </source>
</evidence>
<evidence type="ECO:0000313" key="11">
    <source>
        <dbReference type="Proteomes" id="UP000179034"/>
    </source>
</evidence>
<sequence>MKSSPRIVFVSSEVVPFVKTGGLADVAGSLPPAMARFGHEVTVILPAYRSVDRKRHPLSPRGAALDIPIGKGVKRGNILASDAIPDVSVRLIDQPEFFGREGLYDAGGREYADNAVRFSFFSRAVLELIKQAGTPPDVIHCNDWQTGLIPVYLRTLYRQDPFFRKTRTVFTVHNVAYQGCFPPEVLRDVHLPDRLFVTEGGLEYYGRVSYLKGGILFSDLITTVSPTYSREIQTEEYGYGLEGVLKSRSADLRGVLNGIDVQEWDPAEDPHLPGPIRSGSEGGKERAKRALLEACGLEYREGAPALGVVSRLAIQKGFDLLEGAAPRMLDEEIRLIVLGQGEKRYADFFRRLMRKYPDKVYFKQAFNNRLAHMIYGGCDLFLMPSRYEPCGLGQMIAMRYGTVPLARRTGGLADTIRDEDGKRTGYLFRGYHQDELLEAFYRVLKAYNHREEWREIMRRGMSGDYSWEVSALRYIGLYLRLLKGEFPHRSP</sequence>
<comment type="caution">
    <text evidence="10">The sequence shown here is derived from an EMBL/GenBank/DDBJ whole genome shotgun (WGS) entry which is preliminary data.</text>
</comment>
<organism evidence="10 11">
    <name type="scientific">Candidatus Glassbacteria bacterium RBG_16_58_8</name>
    <dbReference type="NCBI Taxonomy" id="1817866"/>
    <lineage>
        <taxon>Bacteria</taxon>
        <taxon>Candidatus Glassiibacteriota</taxon>
    </lineage>
</organism>
<dbReference type="Pfam" id="PF00534">
    <property type="entry name" value="Glycos_transf_1"/>
    <property type="match status" value="1"/>
</dbReference>
<evidence type="ECO:0000256" key="5">
    <source>
        <dbReference type="ARBA" id="ARBA00022679"/>
    </source>
</evidence>
<dbReference type="PANTHER" id="PTHR45825:SF11">
    <property type="entry name" value="ALPHA AMYLASE DOMAIN-CONTAINING PROTEIN"/>
    <property type="match status" value="1"/>
</dbReference>
<dbReference type="SUPFAM" id="SSF53756">
    <property type="entry name" value="UDP-Glycosyltransferase/glycogen phosphorylase"/>
    <property type="match status" value="1"/>
</dbReference>
<proteinExistence type="inferred from homology"/>
<keyword evidence="4 7" id="KW-0328">Glycosyltransferase</keyword>
<evidence type="ECO:0000256" key="6">
    <source>
        <dbReference type="ARBA" id="ARBA00023056"/>
    </source>
</evidence>
<feature type="binding site" evidence="7">
    <location>
        <position position="19"/>
    </location>
    <ligand>
        <name>ADP-alpha-D-glucose</name>
        <dbReference type="ChEBI" id="CHEBI:57498"/>
    </ligand>
</feature>
<name>A0A1F5YCD0_9BACT</name>
<comment type="similarity">
    <text evidence="3 7">Belongs to the glycosyltransferase 1 family. Bacterial/plant glycogen synthase subfamily.</text>
</comment>
<dbReference type="HAMAP" id="MF_00484">
    <property type="entry name" value="Glycogen_synth"/>
    <property type="match status" value="1"/>
</dbReference>
<dbReference type="Gene3D" id="3.40.50.2000">
    <property type="entry name" value="Glycogen Phosphorylase B"/>
    <property type="match status" value="2"/>
</dbReference>
<dbReference type="Pfam" id="PF08323">
    <property type="entry name" value="Glyco_transf_5"/>
    <property type="match status" value="1"/>
</dbReference>
<dbReference type="EC" id="2.4.1.21" evidence="7"/>
<evidence type="ECO:0000259" key="9">
    <source>
        <dbReference type="Pfam" id="PF08323"/>
    </source>
</evidence>
<dbReference type="AlphaFoldDB" id="A0A1F5YCD0"/>
<gene>
    <name evidence="7" type="primary">glgA</name>
    <name evidence="10" type="ORF">A2Z06_02135</name>
</gene>
<dbReference type="CDD" id="cd03791">
    <property type="entry name" value="GT5_Glycogen_synthase_DULL1-like"/>
    <property type="match status" value="1"/>
</dbReference>
<evidence type="ECO:0000256" key="3">
    <source>
        <dbReference type="ARBA" id="ARBA00010281"/>
    </source>
</evidence>
<dbReference type="InterPro" id="IPR011835">
    <property type="entry name" value="GS/SS"/>
</dbReference>
<evidence type="ECO:0000256" key="1">
    <source>
        <dbReference type="ARBA" id="ARBA00001478"/>
    </source>
</evidence>
<evidence type="ECO:0000313" key="10">
    <source>
        <dbReference type="EMBL" id="OGF97722.1"/>
    </source>
</evidence>
<protein>
    <recommendedName>
        <fullName evidence="7">Glycogen synthase</fullName>
        <ecNumber evidence="7">2.4.1.21</ecNumber>
    </recommendedName>
    <alternativeName>
        <fullName evidence="7">Starch [bacterial glycogen] synthase</fullName>
    </alternativeName>
</protein>
<keyword evidence="6 7" id="KW-0320">Glycogen biosynthesis</keyword>
<dbReference type="InterPro" id="IPR013534">
    <property type="entry name" value="Starch_synth_cat_dom"/>
</dbReference>
<evidence type="ECO:0000256" key="7">
    <source>
        <dbReference type="HAMAP-Rule" id="MF_00484"/>
    </source>
</evidence>
<comment type="function">
    <text evidence="2 7">Synthesizes alpha-1,4-glucan chains using ADP-glucose.</text>
</comment>
<dbReference type="NCBIfam" id="NF001899">
    <property type="entry name" value="PRK00654.1-2"/>
    <property type="match status" value="1"/>
</dbReference>
<accession>A0A1F5YCD0</accession>
<dbReference type="GO" id="GO:0005978">
    <property type="term" value="P:glycogen biosynthetic process"/>
    <property type="evidence" value="ECO:0007669"/>
    <property type="project" value="UniProtKB-UniRule"/>
</dbReference>
<evidence type="ECO:0000256" key="4">
    <source>
        <dbReference type="ARBA" id="ARBA00022676"/>
    </source>
</evidence>
<reference evidence="10 11" key="1">
    <citation type="journal article" date="2016" name="Nat. Commun.">
        <title>Thousands of microbial genomes shed light on interconnected biogeochemical processes in an aquifer system.</title>
        <authorList>
            <person name="Anantharaman K."/>
            <person name="Brown C.T."/>
            <person name="Hug L.A."/>
            <person name="Sharon I."/>
            <person name="Castelle C.J."/>
            <person name="Probst A.J."/>
            <person name="Thomas B.C."/>
            <person name="Singh A."/>
            <person name="Wilkins M.J."/>
            <person name="Karaoz U."/>
            <person name="Brodie E.L."/>
            <person name="Williams K.H."/>
            <person name="Hubbard S.S."/>
            <person name="Banfield J.F."/>
        </authorList>
    </citation>
    <scope>NUCLEOTIDE SEQUENCE [LARGE SCALE GENOMIC DNA]</scope>
</reference>
<comment type="pathway">
    <text evidence="7">Glycan biosynthesis; glycogen biosynthesis.</text>
</comment>
<dbReference type="InterPro" id="IPR001296">
    <property type="entry name" value="Glyco_trans_1"/>
</dbReference>
<dbReference type="GO" id="GO:0009011">
    <property type="term" value="F:alpha-1,4-glucan glucosyltransferase (ADP-glucose donor) activity"/>
    <property type="evidence" value="ECO:0007669"/>
    <property type="project" value="UniProtKB-UniRule"/>
</dbReference>
<dbReference type="Proteomes" id="UP000179034">
    <property type="component" value="Unassembled WGS sequence"/>
</dbReference>
<dbReference type="NCBIfam" id="TIGR02095">
    <property type="entry name" value="glgA"/>
    <property type="match status" value="1"/>
</dbReference>
<dbReference type="UniPathway" id="UPA00164"/>
<keyword evidence="5 7" id="KW-0808">Transferase</keyword>
<comment type="catalytic activity">
    <reaction evidence="1 7">
        <text>[(1-&gt;4)-alpha-D-glucosyl](n) + ADP-alpha-D-glucose = [(1-&gt;4)-alpha-D-glucosyl](n+1) + ADP + H(+)</text>
        <dbReference type="Rhea" id="RHEA:18189"/>
        <dbReference type="Rhea" id="RHEA-COMP:9584"/>
        <dbReference type="Rhea" id="RHEA-COMP:9587"/>
        <dbReference type="ChEBI" id="CHEBI:15378"/>
        <dbReference type="ChEBI" id="CHEBI:15444"/>
        <dbReference type="ChEBI" id="CHEBI:57498"/>
        <dbReference type="ChEBI" id="CHEBI:456216"/>
        <dbReference type="EC" id="2.4.1.21"/>
    </reaction>
</comment>
<dbReference type="EMBL" id="MFIW01000065">
    <property type="protein sequence ID" value="OGF97722.1"/>
    <property type="molecule type" value="Genomic_DNA"/>
</dbReference>
<evidence type="ECO:0000256" key="2">
    <source>
        <dbReference type="ARBA" id="ARBA00002764"/>
    </source>
</evidence>
<dbReference type="PANTHER" id="PTHR45825">
    <property type="entry name" value="GRANULE-BOUND STARCH SYNTHASE 1, CHLOROPLASTIC/AMYLOPLASTIC"/>
    <property type="match status" value="1"/>
</dbReference>